<protein>
    <submittedName>
        <fullName evidence="1">Uncharacterized protein</fullName>
    </submittedName>
</protein>
<keyword evidence="2" id="KW-1185">Reference proteome</keyword>
<reference evidence="1" key="1">
    <citation type="submission" date="2020-05" db="EMBL/GenBank/DDBJ databases">
        <title>Large-scale comparative analyses of tick genomes elucidate their genetic diversity and vector capacities.</title>
        <authorList>
            <person name="Jia N."/>
            <person name="Wang J."/>
            <person name="Shi W."/>
            <person name="Du L."/>
            <person name="Sun Y."/>
            <person name="Zhan W."/>
            <person name="Jiang J."/>
            <person name="Wang Q."/>
            <person name="Zhang B."/>
            <person name="Ji P."/>
            <person name="Sakyi L.B."/>
            <person name="Cui X."/>
            <person name="Yuan T."/>
            <person name="Jiang B."/>
            <person name="Yang W."/>
            <person name="Lam T.T.-Y."/>
            <person name="Chang Q."/>
            <person name="Ding S."/>
            <person name="Wang X."/>
            <person name="Zhu J."/>
            <person name="Ruan X."/>
            <person name="Zhao L."/>
            <person name="Wei J."/>
            <person name="Que T."/>
            <person name="Du C."/>
            <person name="Cheng J."/>
            <person name="Dai P."/>
            <person name="Han X."/>
            <person name="Huang E."/>
            <person name="Gao Y."/>
            <person name="Liu J."/>
            <person name="Shao H."/>
            <person name="Ye R."/>
            <person name="Li L."/>
            <person name="Wei W."/>
            <person name="Wang X."/>
            <person name="Wang C."/>
            <person name="Yang T."/>
            <person name="Huo Q."/>
            <person name="Li W."/>
            <person name="Guo W."/>
            <person name="Chen H."/>
            <person name="Zhou L."/>
            <person name="Ni X."/>
            <person name="Tian J."/>
            <person name="Zhou Y."/>
            <person name="Sheng Y."/>
            <person name="Liu T."/>
            <person name="Pan Y."/>
            <person name="Xia L."/>
            <person name="Li J."/>
            <person name="Zhao F."/>
            <person name="Cao W."/>
        </authorList>
    </citation>
    <scope>NUCLEOTIDE SEQUENCE</scope>
    <source>
        <strain evidence="1">Hyas-2018</strain>
    </source>
</reference>
<comment type="caution">
    <text evidence="1">The sequence shown here is derived from an EMBL/GenBank/DDBJ whole genome shotgun (WGS) entry which is preliminary data.</text>
</comment>
<name>A0ACB7RXI5_HYAAI</name>
<organism evidence="1 2">
    <name type="scientific">Hyalomma asiaticum</name>
    <name type="common">Tick</name>
    <dbReference type="NCBI Taxonomy" id="266040"/>
    <lineage>
        <taxon>Eukaryota</taxon>
        <taxon>Metazoa</taxon>
        <taxon>Ecdysozoa</taxon>
        <taxon>Arthropoda</taxon>
        <taxon>Chelicerata</taxon>
        <taxon>Arachnida</taxon>
        <taxon>Acari</taxon>
        <taxon>Parasitiformes</taxon>
        <taxon>Ixodida</taxon>
        <taxon>Ixodoidea</taxon>
        <taxon>Ixodidae</taxon>
        <taxon>Hyalomminae</taxon>
        <taxon>Hyalomma</taxon>
    </lineage>
</organism>
<gene>
    <name evidence="1" type="ORF">HPB50_019146</name>
</gene>
<dbReference type="Proteomes" id="UP000821845">
    <property type="component" value="Chromosome 7"/>
</dbReference>
<proteinExistence type="predicted"/>
<accession>A0ACB7RXI5</accession>
<dbReference type="EMBL" id="CM023487">
    <property type="protein sequence ID" value="KAH6926501.1"/>
    <property type="molecule type" value="Genomic_DNA"/>
</dbReference>
<sequence>MVAPSRVHPLTFFSRAPRGTTNTDLCKELVKCFAQTDLRAVQDFGAGRFEIVFRTKAMVDRFLADPVLKVKETEIKFEYRGVRTKIVRVLGYPCQDGGQALIRELGAYGKVLGVQHESVKDFALVPSGILCVRMEIDCPVPNLLKVDGRFTQCKYKDVVRLCRRCNLAGHHADACTTPRCAEFGRAE</sequence>
<evidence type="ECO:0000313" key="2">
    <source>
        <dbReference type="Proteomes" id="UP000821845"/>
    </source>
</evidence>
<evidence type="ECO:0000313" key="1">
    <source>
        <dbReference type="EMBL" id="KAH6926501.1"/>
    </source>
</evidence>